<keyword evidence="1" id="KW-0479">Metal-binding</keyword>
<evidence type="ECO:0000256" key="4">
    <source>
        <dbReference type="ARBA" id="ARBA00023014"/>
    </source>
</evidence>
<keyword evidence="3" id="KW-0408">Iron</keyword>
<name>A0A0H3AA09_NITV4</name>
<organism evidence="6 7">
    <name type="scientific">Nitratidesulfovibrio vulgaris (strain DP4)</name>
    <name type="common">Desulfovibrio vulgaris</name>
    <dbReference type="NCBI Taxonomy" id="391774"/>
    <lineage>
        <taxon>Bacteria</taxon>
        <taxon>Pseudomonadati</taxon>
        <taxon>Thermodesulfobacteriota</taxon>
        <taxon>Desulfovibrionia</taxon>
        <taxon>Desulfovibrionales</taxon>
        <taxon>Desulfovibrionaceae</taxon>
        <taxon>Nitratidesulfovibrio</taxon>
    </lineage>
</organism>
<dbReference type="RefSeq" id="WP_011792641.1">
    <property type="nucleotide sequence ID" value="NC_008751.1"/>
</dbReference>
<accession>A0A0H3AA09</accession>
<keyword evidence="4" id="KW-0411">Iron-sulfur</keyword>
<dbReference type="GO" id="GO:0006412">
    <property type="term" value="P:translation"/>
    <property type="evidence" value="ECO:0007669"/>
    <property type="project" value="InterPro"/>
</dbReference>
<dbReference type="SUPFAM" id="SSF53335">
    <property type="entry name" value="S-adenosyl-L-methionine-dependent methyltransferases"/>
    <property type="match status" value="1"/>
</dbReference>
<dbReference type="GO" id="GO:0051536">
    <property type="term" value="F:iron-sulfur cluster binding"/>
    <property type="evidence" value="ECO:0007669"/>
    <property type="project" value="UniProtKB-KW"/>
</dbReference>
<dbReference type="Pfam" id="PF09243">
    <property type="entry name" value="Rsm22"/>
    <property type="match status" value="1"/>
</dbReference>
<evidence type="ECO:0000256" key="1">
    <source>
        <dbReference type="ARBA" id="ARBA00022723"/>
    </source>
</evidence>
<dbReference type="EMBL" id="CP000527">
    <property type="protein sequence ID" value="ABM29093.1"/>
    <property type="molecule type" value="Genomic_DNA"/>
</dbReference>
<feature type="region of interest" description="Disordered" evidence="5">
    <location>
        <begin position="388"/>
        <end position="982"/>
    </location>
</feature>
<protein>
    <recommendedName>
        <fullName evidence="8">Ribosomal small subunit Rsm22</fullName>
    </recommendedName>
</protein>
<keyword evidence="2" id="KW-0809">Transit peptide</keyword>
<gene>
    <name evidence="6" type="ordered locus">Dvul_2077</name>
</gene>
<dbReference type="InterPro" id="IPR015324">
    <property type="entry name" value="Ribosomal_Rsm22-like"/>
</dbReference>
<evidence type="ECO:0000313" key="6">
    <source>
        <dbReference type="EMBL" id="ABM29093.1"/>
    </source>
</evidence>
<evidence type="ECO:0008006" key="8">
    <source>
        <dbReference type="Google" id="ProtNLM"/>
    </source>
</evidence>
<dbReference type="Gene3D" id="3.40.50.150">
    <property type="entry name" value="Vaccinia Virus protein VP39"/>
    <property type="match status" value="1"/>
</dbReference>
<sequence length="982" mass="110029">MNRLFKPLDAELRKVMDALPEAIDAVMPLRSAHRRDLPNAIQELSASLTSERGNLSESYWASPRLFSAYVRHFLPWNVFRLGRLLPSLDLPTPEQCAGGHVLDVGSGPFTLPIALWIARPELRTVALTLTCGDISPHVLDVGRALFRKIAGEECPWTLHTLRGTVENALRENYGKNILVMGGNVLNELQPRADQLLEDRLFEVAEALRDSLAPGGKALFVEPGSRLGGKLVTMLRQAAIENGLAPEAPCPHHDECPMLAAKRSSWCHFTFSVHDAPQWLTDISREAGFERDTASLSFVFLSHATTPPAGDMVRVISAVFPIPGRREPVRYGCSAEGLTLLYDARPLISGALVKAAWPEEPRTDGKSGGLFAGWVDDEGVVQGLVPNAANAEDSDDEGFADGERVGFSRTPKNFARNDEGRSDRRGGGERRNFGDRPQGGFRREGRDDRDRGGEGGFRDRKPAFRREGGEGFDRKPAFRRDGDDFGRKPREFGDRPQGGFRREGRDDRDRGGEGGFRDRKPAFRREGGEGFDRKPAFRRDGDDFGRKPREFGDRPQGGFRREGRDDRDRGGEGGFRDRKPAFRREGGEGFDRKPAFRRDGDDFGRKPREFGDRPQGGFRREGRDDRGDRGGEGGFRDRKPAFRRESGEGFDRKPAFRRDGDDFGRKPREFGDRPQGGFRREGRDDRDRGGEGGFRDRKPAFRREGGEGFDRKPAFRRDGDDFGRKPREFGDRPQGGFRREGRDDRDRGGEGGFRDRKPAFRREGGEGFDRKPAFRRDGDDFGRKPREFGDRPQGGFRREGRDDRDRGGEGGFRDRKPAFRREGGEGFDRKPAFRRDGDDFGRKPREFGDRPQGGFRREGRDRGGEGGFRDRKPACRREGDAEGVRKPPFRHDPLGSGFGRKPRDEGGNGPQRDRDGGKGGFGDRKPPFRKEGFGGDRHGGPRFSQHQPRPHRKGEGPAGAPHRRMKRDDEGGNGGNGEGHADD</sequence>
<evidence type="ECO:0000256" key="5">
    <source>
        <dbReference type="SAM" id="MobiDB-lite"/>
    </source>
</evidence>
<dbReference type="HOGENOM" id="CLU_303796_0_0_7"/>
<dbReference type="AlphaFoldDB" id="A0A0H3AA09"/>
<reference evidence="7" key="1">
    <citation type="journal article" date="2009" name="Environ. Microbiol.">
        <title>Contribution of mobile genetic elements to Desulfovibrio vulgaris genome plasticity.</title>
        <authorList>
            <person name="Walker C.B."/>
            <person name="Stolyar S."/>
            <person name="Chivian D."/>
            <person name="Pinel N."/>
            <person name="Gabster J.A."/>
            <person name="Dehal P.S."/>
            <person name="He Z."/>
            <person name="Yang Z.K."/>
            <person name="Yen H.C."/>
            <person name="Zhou J."/>
            <person name="Wall J.D."/>
            <person name="Hazen T.C."/>
            <person name="Arkin A.P."/>
            <person name="Stahl D.A."/>
        </authorList>
    </citation>
    <scope>NUCLEOTIDE SEQUENCE [LARGE SCALE GENOMIC DNA]</scope>
    <source>
        <strain evidence="7">DP4</strain>
    </source>
</reference>
<dbReference type="Proteomes" id="UP000009173">
    <property type="component" value="Chromosome"/>
</dbReference>
<proteinExistence type="predicted"/>
<dbReference type="KEGG" id="dvl:Dvul_2077"/>
<evidence type="ECO:0000256" key="3">
    <source>
        <dbReference type="ARBA" id="ARBA00023004"/>
    </source>
</evidence>
<feature type="compositionally biased region" description="Basic and acidic residues" evidence="5">
    <location>
        <begin position="440"/>
        <end position="892"/>
    </location>
</feature>
<dbReference type="GO" id="GO:0008168">
    <property type="term" value="F:methyltransferase activity"/>
    <property type="evidence" value="ECO:0007669"/>
    <property type="project" value="InterPro"/>
</dbReference>
<evidence type="ECO:0000256" key="2">
    <source>
        <dbReference type="ARBA" id="ARBA00022946"/>
    </source>
</evidence>
<feature type="compositionally biased region" description="Basic and acidic residues" evidence="5">
    <location>
        <begin position="414"/>
        <end position="433"/>
    </location>
</feature>
<dbReference type="GO" id="GO:0046872">
    <property type="term" value="F:metal ion binding"/>
    <property type="evidence" value="ECO:0007669"/>
    <property type="project" value="UniProtKB-KW"/>
</dbReference>
<feature type="compositionally biased region" description="Basic and acidic residues" evidence="5">
    <location>
        <begin position="900"/>
        <end position="938"/>
    </location>
</feature>
<feature type="compositionally biased region" description="Gly residues" evidence="5">
    <location>
        <begin position="971"/>
        <end position="982"/>
    </location>
</feature>
<evidence type="ECO:0000313" key="7">
    <source>
        <dbReference type="Proteomes" id="UP000009173"/>
    </source>
</evidence>
<dbReference type="InterPro" id="IPR029063">
    <property type="entry name" value="SAM-dependent_MTases_sf"/>
</dbReference>